<protein>
    <submittedName>
        <fullName evidence="1">Uncharacterized protein</fullName>
    </submittedName>
</protein>
<reference evidence="1" key="1">
    <citation type="submission" date="2016-01" db="EMBL/GenBank/DDBJ databases">
        <authorList>
            <person name="Peeters C."/>
        </authorList>
    </citation>
    <scope>NUCLEOTIDE SEQUENCE</scope>
    <source>
        <strain evidence="1">LMG 29321</strain>
    </source>
</reference>
<comment type="caution">
    <text evidence="1">The sequence shown here is derived from an EMBL/GenBank/DDBJ whole genome shotgun (WGS) entry which is preliminary data.</text>
</comment>
<keyword evidence="2" id="KW-1185">Reference proteome</keyword>
<dbReference type="AlphaFoldDB" id="A0A158B8P4"/>
<evidence type="ECO:0000313" key="2">
    <source>
        <dbReference type="Proteomes" id="UP000071859"/>
    </source>
</evidence>
<proteinExistence type="predicted"/>
<dbReference type="Proteomes" id="UP000071859">
    <property type="component" value="Unassembled WGS sequence"/>
</dbReference>
<evidence type="ECO:0000313" key="1">
    <source>
        <dbReference type="EMBL" id="SAK66136.1"/>
    </source>
</evidence>
<organism evidence="1 2">
    <name type="scientific">Caballeronia calidae</name>
    <dbReference type="NCBI Taxonomy" id="1777139"/>
    <lineage>
        <taxon>Bacteria</taxon>
        <taxon>Pseudomonadati</taxon>
        <taxon>Pseudomonadota</taxon>
        <taxon>Betaproteobacteria</taxon>
        <taxon>Burkholderiales</taxon>
        <taxon>Burkholderiaceae</taxon>
        <taxon>Caballeronia</taxon>
    </lineage>
</organism>
<accession>A0A158B8P4</accession>
<gene>
    <name evidence="1" type="ORF">AWB78_02385</name>
</gene>
<dbReference type="EMBL" id="FCOX02000009">
    <property type="protein sequence ID" value="SAK66136.1"/>
    <property type="molecule type" value="Genomic_DNA"/>
</dbReference>
<name>A0A158B8P4_9BURK</name>
<sequence length="72" mass="8061">MDGASLKDVKECPSDGYSYHWFKPLPNGLYCVVTHDGKHYAVLRVDAIDEDRIGFDYAYQADGTRTFGASPE</sequence>